<reference evidence="2 3" key="1">
    <citation type="submission" date="2016-10" db="EMBL/GenBank/DDBJ databases">
        <authorList>
            <person name="Varghese N."/>
            <person name="Submissions S."/>
        </authorList>
    </citation>
    <scope>NUCLEOTIDE SEQUENCE [LARGE SCALE GENOMIC DNA]</scope>
    <source>
        <strain evidence="2 3">DSM 9169</strain>
    </source>
</reference>
<keyword evidence="1" id="KW-0812">Transmembrane</keyword>
<keyword evidence="1" id="KW-0472">Membrane</keyword>
<proteinExistence type="predicted"/>
<feature type="transmembrane region" description="Helical" evidence="1">
    <location>
        <begin position="13"/>
        <end position="40"/>
    </location>
</feature>
<evidence type="ECO:0000256" key="1">
    <source>
        <dbReference type="SAM" id="Phobius"/>
    </source>
</evidence>
<dbReference type="EMBL" id="LT629792">
    <property type="protein sequence ID" value="SDT94524.1"/>
    <property type="molecule type" value="Genomic_DNA"/>
</dbReference>
<protein>
    <submittedName>
        <fullName evidence="2">Uncharacterized protein</fullName>
    </submittedName>
</protein>
<keyword evidence="1" id="KW-1133">Transmembrane helix</keyword>
<evidence type="ECO:0000313" key="3">
    <source>
        <dbReference type="Proteomes" id="UP000198976"/>
    </source>
</evidence>
<keyword evidence="3" id="KW-1185">Reference proteome</keyword>
<accession>A0ABY0V7G7</accession>
<evidence type="ECO:0000313" key="2">
    <source>
        <dbReference type="EMBL" id="SDT94524.1"/>
    </source>
</evidence>
<gene>
    <name evidence="2" type="ORF">SAMN04489714_1118</name>
</gene>
<dbReference type="Proteomes" id="UP000198976">
    <property type="component" value="Chromosome I"/>
</dbReference>
<organism evidence="2 3">
    <name type="scientific">Schaalia radingae</name>
    <dbReference type="NCBI Taxonomy" id="131110"/>
    <lineage>
        <taxon>Bacteria</taxon>
        <taxon>Bacillati</taxon>
        <taxon>Actinomycetota</taxon>
        <taxon>Actinomycetes</taxon>
        <taxon>Actinomycetales</taxon>
        <taxon>Actinomycetaceae</taxon>
        <taxon>Schaalia</taxon>
    </lineage>
</organism>
<sequence length="134" mass="14659">MALAGVTHDNEDMFGSVVVIMLTTLVVVALAGGVLASLALSRRGAQSWQSLWKDQSKRWADPARTDEDADIDPQLVSLDTMLRSNGRDGSAYVDATDLPGYERLEDAAVRVEEAATRMEAASRRGRVRKMQLTH</sequence>
<name>A0ABY0V7G7_9ACTO</name>